<dbReference type="Gene3D" id="3.40.640.10">
    <property type="entry name" value="Type I PLP-dependent aspartate aminotransferase-like (Major domain)"/>
    <property type="match status" value="1"/>
</dbReference>
<accession>A0A1I7NH86</accession>
<dbReference type="InterPro" id="IPR015421">
    <property type="entry name" value="PyrdxlP-dep_Trfase_major"/>
</dbReference>
<evidence type="ECO:0000313" key="7">
    <source>
        <dbReference type="EMBL" id="SFV34025.1"/>
    </source>
</evidence>
<dbReference type="SUPFAM" id="SSF53383">
    <property type="entry name" value="PLP-dependent transferases"/>
    <property type="match status" value="1"/>
</dbReference>
<protein>
    <submittedName>
        <fullName evidence="7">L-threonine aldolase</fullName>
    </submittedName>
</protein>
<dbReference type="FunFam" id="3.40.640.10:FF:000030">
    <property type="entry name" value="Low-specificity L-threonine aldolase"/>
    <property type="match status" value="1"/>
</dbReference>
<dbReference type="NCBIfam" id="NF007825">
    <property type="entry name" value="PRK10534.1"/>
    <property type="match status" value="1"/>
</dbReference>
<evidence type="ECO:0000256" key="4">
    <source>
        <dbReference type="ARBA" id="ARBA00023239"/>
    </source>
</evidence>
<feature type="modified residue" description="N6-(pyridoxal phosphate)lysine" evidence="5">
    <location>
        <position position="204"/>
    </location>
</feature>
<dbReference type="GO" id="GO:0005829">
    <property type="term" value="C:cytosol"/>
    <property type="evidence" value="ECO:0007669"/>
    <property type="project" value="TreeGrafter"/>
</dbReference>
<dbReference type="InterPro" id="IPR015424">
    <property type="entry name" value="PyrdxlP-dep_Trfase"/>
</dbReference>
<comment type="similarity">
    <text evidence="2">Belongs to the threonine aldolase family.</text>
</comment>
<dbReference type="InterPro" id="IPR023603">
    <property type="entry name" value="Low_specificity_L-TA-like"/>
</dbReference>
<dbReference type="EMBL" id="FPCJ01000001">
    <property type="protein sequence ID" value="SFV34025.1"/>
    <property type="molecule type" value="Genomic_DNA"/>
</dbReference>
<reference evidence="8" key="1">
    <citation type="submission" date="2016-10" db="EMBL/GenBank/DDBJ databases">
        <authorList>
            <person name="Varghese N."/>
            <person name="Submissions S."/>
        </authorList>
    </citation>
    <scope>NUCLEOTIDE SEQUENCE [LARGE SCALE GENOMIC DNA]</scope>
    <source>
        <strain evidence="8">DSM 14807</strain>
    </source>
</reference>
<feature type="domain" description="Aromatic amino acid beta-eliminating lyase/threonine aldolase" evidence="6">
    <location>
        <begin position="8"/>
        <end position="292"/>
    </location>
</feature>
<dbReference type="AlphaFoldDB" id="A0A1I7NH86"/>
<sequence length="356" mass="39399">MNFLTSIDFRSDTVTRPTPGMLEAMMKAEVGDDVWGEDPTVKKLEERMAEWFGKEAGLFCPSGTMTNQIAVKIHTQPGDEVICSELAHVYQYEAGGMAFHSGVQAHLLPGNRGLITAEQIREAIQPDDIHKPPSRLVCIENTVNRGGGCCYELKELERIHQLCRERGLALHLDGARLFHALVARREQPKQYGELFDTISICLSKGLGCPVGSVLIGSRALIQKARRIRKLMGGGMRQAGFLAAAGLYALEHHIERLAEDHIHAQQLANALANHPAVEALLPVETNIVIFELKQPYTAESFAAYMRSHQILVHPIGPRSIRMVTHLDIHADMIDYTLQVLQAFPEAARLADHPVSSV</sequence>
<dbReference type="GO" id="GO:0008732">
    <property type="term" value="F:L-allo-threonine aldolase activity"/>
    <property type="evidence" value="ECO:0007669"/>
    <property type="project" value="TreeGrafter"/>
</dbReference>
<dbReference type="Gene3D" id="3.90.1150.10">
    <property type="entry name" value="Aspartate Aminotransferase, domain 1"/>
    <property type="match status" value="1"/>
</dbReference>
<evidence type="ECO:0000256" key="5">
    <source>
        <dbReference type="PIRSR" id="PIRSR017617-1"/>
    </source>
</evidence>
<dbReference type="InterPro" id="IPR001597">
    <property type="entry name" value="ArAA_b-elim_lyase/Thr_aldolase"/>
</dbReference>
<keyword evidence="8" id="KW-1185">Reference proteome</keyword>
<dbReference type="PIRSF" id="PIRSF017617">
    <property type="entry name" value="Thr_aldolase"/>
    <property type="match status" value="1"/>
</dbReference>
<organism evidence="7 8">
    <name type="scientific">Thermoflavifilum thermophilum</name>
    <dbReference type="NCBI Taxonomy" id="1393122"/>
    <lineage>
        <taxon>Bacteria</taxon>
        <taxon>Pseudomonadati</taxon>
        <taxon>Bacteroidota</taxon>
        <taxon>Chitinophagia</taxon>
        <taxon>Chitinophagales</taxon>
        <taxon>Chitinophagaceae</taxon>
        <taxon>Thermoflavifilum</taxon>
    </lineage>
</organism>
<dbReference type="InterPro" id="IPR015422">
    <property type="entry name" value="PyrdxlP-dep_Trfase_small"/>
</dbReference>
<name>A0A1I7NH86_9BACT</name>
<evidence type="ECO:0000259" key="6">
    <source>
        <dbReference type="Pfam" id="PF01212"/>
    </source>
</evidence>
<evidence type="ECO:0000313" key="8">
    <source>
        <dbReference type="Proteomes" id="UP000199537"/>
    </source>
</evidence>
<dbReference type="NCBIfam" id="NF041359">
    <property type="entry name" value="GntG_guanitoxin"/>
    <property type="match status" value="1"/>
</dbReference>
<evidence type="ECO:0000256" key="1">
    <source>
        <dbReference type="ARBA" id="ARBA00001933"/>
    </source>
</evidence>
<comment type="cofactor">
    <cofactor evidence="1">
        <name>pyridoxal 5'-phosphate</name>
        <dbReference type="ChEBI" id="CHEBI:597326"/>
    </cofactor>
</comment>
<dbReference type="STRING" id="1393122.SAMN05660895_1881"/>
<dbReference type="PANTHER" id="PTHR48097">
    <property type="entry name" value="L-THREONINE ALDOLASE-RELATED"/>
    <property type="match status" value="1"/>
</dbReference>
<dbReference type="RefSeq" id="WP_092460074.1">
    <property type="nucleotide sequence ID" value="NZ_FPCJ01000001.1"/>
</dbReference>
<evidence type="ECO:0000256" key="3">
    <source>
        <dbReference type="ARBA" id="ARBA00022898"/>
    </source>
</evidence>
<keyword evidence="4" id="KW-0456">Lyase</keyword>
<proteinExistence type="inferred from homology"/>
<gene>
    <name evidence="7" type="ORF">SAMN05660895_1881</name>
</gene>
<dbReference type="Pfam" id="PF01212">
    <property type="entry name" value="Beta_elim_lyase"/>
    <property type="match status" value="1"/>
</dbReference>
<dbReference type="PANTHER" id="PTHR48097:SF9">
    <property type="entry name" value="L-THREONINE ALDOLASE"/>
    <property type="match status" value="1"/>
</dbReference>
<dbReference type="GO" id="GO:0006545">
    <property type="term" value="P:glycine biosynthetic process"/>
    <property type="evidence" value="ECO:0007669"/>
    <property type="project" value="TreeGrafter"/>
</dbReference>
<dbReference type="CDD" id="cd06502">
    <property type="entry name" value="TA_like"/>
    <property type="match status" value="1"/>
</dbReference>
<dbReference type="GO" id="GO:0006567">
    <property type="term" value="P:L-threonine catabolic process"/>
    <property type="evidence" value="ECO:0007669"/>
    <property type="project" value="TreeGrafter"/>
</dbReference>
<keyword evidence="3" id="KW-0663">Pyridoxal phosphate</keyword>
<dbReference type="Proteomes" id="UP000199537">
    <property type="component" value="Unassembled WGS sequence"/>
</dbReference>
<evidence type="ECO:0000256" key="2">
    <source>
        <dbReference type="ARBA" id="ARBA00006966"/>
    </source>
</evidence>
<dbReference type="OrthoDB" id="9774495at2"/>